<proteinExistence type="predicted"/>
<dbReference type="InParanoid" id="I6NCY2"/>
<dbReference type="GO" id="GO:0051865">
    <property type="term" value="P:protein autoubiquitination"/>
    <property type="evidence" value="ECO:0007669"/>
    <property type="project" value="TreeGrafter"/>
</dbReference>
<keyword evidence="2" id="KW-1185">Reference proteome</keyword>
<dbReference type="KEGG" id="erc:Ecym_5147"/>
<sequence length="352" mass="40454">MKFFAEHLPRIGIVLIVVVDITGELVIQGIQSKILKLKDSIDTVSIILPCEVEFGTDTNITYQNGQATIRAHERKVNLKSHLDRTSNFMVAFSSNFKWSKLDLQEPFKFLCYCCNSTLLSRSDCKKIRDMPTEFWTELMDYWHCHKPDDNSKESKNYRDKYNILVPSIAELLVGDSFLILNRDWLSERFLITPEGPTCQKCSTLLGELPNEKVIKLYKWNLILIKSNGIKERYGMEQSVIASLMNLINSNASRVIILSCGNNSKTVLWVFSIGLNVTLSDNTEIKQGLKFLYTTDLDILSSGKVPSRQTVDTLNVTPDCYRSFIESLDKTRDKLPEQHKMIDNWYISYVSYL</sequence>
<dbReference type="GO" id="GO:0005634">
    <property type="term" value="C:nucleus"/>
    <property type="evidence" value="ECO:0007669"/>
    <property type="project" value="TreeGrafter"/>
</dbReference>
<dbReference type="PANTHER" id="PTHR31531">
    <property type="entry name" value="E3 UBIQUITIN-PROTEIN LIGASE E3D FAMILY MEMBER"/>
    <property type="match status" value="1"/>
</dbReference>
<name>I6NCY2_ERECY</name>
<dbReference type="GO" id="GO:0005829">
    <property type="term" value="C:cytosol"/>
    <property type="evidence" value="ECO:0007669"/>
    <property type="project" value="TreeGrafter"/>
</dbReference>
<evidence type="ECO:0000313" key="1">
    <source>
        <dbReference type="EMBL" id="AET39924.1"/>
    </source>
</evidence>
<dbReference type="Proteomes" id="UP000006790">
    <property type="component" value="Chromosome 5"/>
</dbReference>
<dbReference type="InterPro" id="IPR019193">
    <property type="entry name" value="UBQ-conj_enz_E2-bd_prot"/>
</dbReference>
<dbReference type="STRING" id="931890.I6NCY2"/>
<dbReference type="Pfam" id="PF09814">
    <property type="entry name" value="HECT_2"/>
    <property type="match status" value="1"/>
</dbReference>
<dbReference type="EMBL" id="CP002501">
    <property type="protein sequence ID" value="AET39924.1"/>
    <property type="molecule type" value="Genomic_DNA"/>
</dbReference>
<dbReference type="RefSeq" id="XP_003646741.1">
    <property type="nucleotide sequence ID" value="XM_003646693.1"/>
</dbReference>
<evidence type="ECO:0000313" key="2">
    <source>
        <dbReference type="Proteomes" id="UP000006790"/>
    </source>
</evidence>
<reference evidence="1 2" key="1">
    <citation type="journal article" date="2011" name="G3 (Bethesda)">
        <title>Genome evolution in the Eremothecium clade of the Saccharomyces complex revealed by comparative genomics.</title>
        <authorList>
            <person name="Wendland J."/>
            <person name="Walther A."/>
        </authorList>
    </citation>
    <scope>NUCLEOTIDE SEQUENCE [LARGE SCALE GENOMIC DNA]</scope>
    <source>
        <strain evidence="2">CBS 270.75 / DBVPG 7215 / KCTC 17166 / NRRL Y-17582</strain>
    </source>
</reference>
<dbReference type="GO" id="GO:0031624">
    <property type="term" value="F:ubiquitin conjugating enzyme binding"/>
    <property type="evidence" value="ECO:0007669"/>
    <property type="project" value="TreeGrafter"/>
</dbReference>
<accession>I6NCY2</accession>
<dbReference type="PANTHER" id="PTHR31531:SF2">
    <property type="entry name" value="E3 UBIQUITIN-PROTEIN LIGASE E3D"/>
    <property type="match status" value="1"/>
</dbReference>
<protein>
    <submittedName>
        <fullName evidence="1">Uncharacterized protein</fullName>
    </submittedName>
</protein>
<dbReference type="GO" id="GO:0061630">
    <property type="term" value="F:ubiquitin protein ligase activity"/>
    <property type="evidence" value="ECO:0007669"/>
    <property type="project" value="TreeGrafter"/>
</dbReference>
<dbReference type="OMA" id="QAMKVFY"/>
<organism evidence="1 2">
    <name type="scientific">Eremothecium cymbalariae (strain CBS 270.75 / DBVPG 7215 / KCTC 17166 / NRRL Y-17582)</name>
    <name type="common">Yeast</name>
    <dbReference type="NCBI Taxonomy" id="931890"/>
    <lineage>
        <taxon>Eukaryota</taxon>
        <taxon>Fungi</taxon>
        <taxon>Dikarya</taxon>
        <taxon>Ascomycota</taxon>
        <taxon>Saccharomycotina</taxon>
        <taxon>Saccharomycetes</taxon>
        <taxon>Saccharomycetales</taxon>
        <taxon>Saccharomycetaceae</taxon>
        <taxon>Eremothecium</taxon>
    </lineage>
</organism>
<dbReference type="GeneID" id="11470343"/>
<dbReference type="eggNOG" id="KOG4784">
    <property type="taxonomic scope" value="Eukaryota"/>
</dbReference>
<dbReference type="OrthoDB" id="386949at2759"/>
<dbReference type="GO" id="GO:0043161">
    <property type="term" value="P:proteasome-mediated ubiquitin-dependent protein catabolic process"/>
    <property type="evidence" value="ECO:0007669"/>
    <property type="project" value="TreeGrafter"/>
</dbReference>
<dbReference type="HOGENOM" id="CLU_029122_0_0_1"/>
<dbReference type="GO" id="GO:0000209">
    <property type="term" value="P:protein polyubiquitination"/>
    <property type="evidence" value="ECO:0007669"/>
    <property type="project" value="TreeGrafter"/>
</dbReference>
<dbReference type="GO" id="GO:0000151">
    <property type="term" value="C:ubiquitin ligase complex"/>
    <property type="evidence" value="ECO:0007669"/>
    <property type="project" value="TreeGrafter"/>
</dbReference>
<dbReference type="GO" id="GO:0030332">
    <property type="term" value="F:cyclin binding"/>
    <property type="evidence" value="ECO:0007669"/>
    <property type="project" value="TreeGrafter"/>
</dbReference>
<dbReference type="AlphaFoldDB" id="I6NCY2"/>
<dbReference type="GO" id="GO:0006513">
    <property type="term" value="P:protein monoubiquitination"/>
    <property type="evidence" value="ECO:0007669"/>
    <property type="project" value="TreeGrafter"/>
</dbReference>
<gene>
    <name evidence="1" type="ordered locus">Ecym_5147</name>
</gene>
<dbReference type="FunCoup" id="I6NCY2">
    <property type="interactions" value="48"/>
</dbReference>